<evidence type="ECO:0000313" key="1">
    <source>
        <dbReference type="EMBL" id="SVD39248.1"/>
    </source>
</evidence>
<gene>
    <name evidence="1" type="ORF">METZ01_LOCUS392102</name>
</gene>
<dbReference type="EMBL" id="UINC01147745">
    <property type="protein sequence ID" value="SVD39248.1"/>
    <property type="molecule type" value="Genomic_DNA"/>
</dbReference>
<protein>
    <submittedName>
        <fullName evidence="1">Uncharacterized protein</fullName>
    </submittedName>
</protein>
<sequence length="50" mass="5665">MIATLLDLRDSPVGLARLREDGLGNPVLNARHQQNQRILRVGLLHKPREL</sequence>
<reference evidence="1" key="1">
    <citation type="submission" date="2018-05" db="EMBL/GenBank/DDBJ databases">
        <authorList>
            <person name="Lanie J.A."/>
            <person name="Ng W.-L."/>
            <person name="Kazmierczak K.M."/>
            <person name="Andrzejewski T.M."/>
            <person name="Davidsen T.M."/>
            <person name="Wayne K.J."/>
            <person name="Tettelin H."/>
            <person name="Glass J.I."/>
            <person name="Rusch D."/>
            <person name="Podicherti R."/>
            <person name="Tsui H.-C.T."/>
            <person name="Winkler M.E."/>
        </authorList>
    </citation>
    <scope>NUCLEOTIDE SEQUENCE</scope>
</reference>
<accession>A0A382UZY8</accession>
<dbReference type="AlphaFoldDB" id="A0A382UZY8"/>
<name>A0A382UZY8_9ZZZZ</name>
<organism evidence="1">
    <name type="scientific">marine metagenome</name>
    <dbReference type="NCBI Taxonomy" id="408172"/>
    <lineage>
        <taxon>unclassified sequences</taxon>
        <taxon>metagenomes</taxon>
        <taxon>ecological metagenomes</taxon>
    </lineage>
</organism>
<proteinExistence type="predicted"/>